<evidence type="ECO:0000256" key="3">
    <source>
        <dbReference type="ARBA" id="ARBA00022747"/>
    </source>
</evidence>
<dbReference type="Proteomes" id="UP000000998">
    <property type="component" value="Chromosome"/>
</dbReference>
<dbReference type="InterPro" id="IPR029063">
    <property type="entry name" value="SAM-dependent_MTases_sf"/>
</dbReference>
<dbReference type="Gene3D" id="3.40.50.150">
    <property type="entry name" value="Vaccinia Virus protein VP39"/>
    <property type="match status" value="1"/>
</dbReference>
<keyword evidence="3" id="KW-0680">Restriction system</keyword>
<dbReference type="InterPro" id="IPR052021">
    <property type="entry name" value="Type-I_RS_S_subunit"/>
</dbReference>
<evidence type="ECO:0000259" key="5">
    <source>
        <dbReference type="Pfam" id="PF01420"/>
    </source>
</evidence>
<sequence length="588" mass="64453">MWWSKAIIRSPFIRLTAIHVKKPRRAIAVYSTEQKALTKIADLLRDAGIPANRLVDEIALLAAWAKTSSEEHGDVSWHEQQPDLRYAFSQMAQSLGVLGSVFENSCLPERLSGAEITSALVDLTQLSALSRKALSENLLALAEKYGHPGQMITANTGAFLATLCGPNHHSITLNHEASLAVLVSLDTPDQATVIIRVYSPLAIAVSFLLGAECRVEGSVGFENAFASTEFVISVPPLQATGFSRTSKLKSDELAVLRVARECTSRGVVCVAPGVLFSRASMSIREELINNNWLDAVVGLPKGTLTNTAVPPVLLVIDKHREKDSPIAFVEASERQLAEEIGDLAQAIRDRRDSENGTFASNLDIQKNDYDLTISRYKPGLAAQKLRRLKNTVSLDGVAEIVRAQSLKDADDNPDAAIFLEASVRDINETGCLETPVKEMHIDKKQLRRAQNQRIYPGDILLAIKGSVGRVAFVDDTCGDNWIAGQAFIIIRPTSANISTPYLYRYLASELIQQYVQEVATGGVMALLKAADVSGIPLPLPEPEILKSVEETHQQILAEYEVIKKHRDTVRRLELKNWPLNAEKGASRV</sequence>
<dbReference type="PANTHER" id="PTHR30408">
    <property type="entry name" value="TYPE-1 RESTRICTION ENZYME ECOKI SPECIFICITY PROTEIN"/>
    <property type="match status" value="1"/>
</dbReference>
<feature type="domain" description="DNA methylase adenine-specific" evidence="6">
    <location>
        <begin position="265"/>
        <end position="377"/>
    </location>
</feature>
<dbReference type="GO" id="GO:0009307">
    <property type="term" value="P:DNA restriction-modification system"/>
    <property type="evidence" value="ECO:0007669"/>
    <property type="project" value="UniProtKB-KW"/>
</dbReference>
<dbReference type="EMBL" id="CP000514">
    <property type="protein sequence ID" value="ABM17515.1"/>
    <property type="molecule type" value="Genomic_DNA"/>
</dbReference>
<feature type="domain" description="Type I restriction modification DNA specificity" evidence="5">
    <location>
        <begin position="391"/>
        <end position="553"/>
    </location>
</feature>
<organism evidence="7 8">
    <name type="scientific">Marinobacter nauticus (strain ATCC 700491 / DSM 11845 / VT8)</name>
    <name type="common">Marinobacter aquaeolei</name>
    <dbReference type="NCBI Taxonomy" id="351348"/>
    <lineage>
        <taxon>Bacteria</taxon>
        <taxon>Pseudomonadati</taxon>
        <taxon>Pseudomonadota</taxon>
        <taxon>Gammaproteobacteria</taxon>
        <taxon>Pseudomonadales</taxon>
        <taxon>Marinobacteraceae</taxon>
        <taxon>Marinobacter</taxon>
    </lineage>
</organism>
<dbReference type="InterPro" id="IPR000055">
    <property type="entry name" value="Restrct_endonuc_typeI_TRD"/>
</dbReference>
<name>A1TXP6_MARN8</name>
<comment type="similarity">
    <text evidence="1">Belongs to the N(4)/N(6)-methyltransferase family.</text>
</comment>
<comment type="similarity">
    <text evidence="2">Belongs to the type-I restriction system S methylase family.</text>
</comment>
<dbReference type="eggNOG" id="COG0286">
    <property type="taxonomic scope" value="Bacteria"/>
</dbReference>
<evidence type="ECO:0000256" key="2">
    <source>
        <dbReference type="ARBA" id="ARBA00010923"/>
    </source>
</evidence>
<dbReference type="eggNOG" id="COG0732">
    <property type="taxonomic scope" value="Bacteria"/>
</dbReference>
<dbReference type="Pfam" id="PF01420">
    <property type="entry name" value="Methylase_S"/>
    <property type="match status" value="1"/>
</dbReference>
<dbReference type="AlphaFoldDB" id="A1TXP6"/>
<evidence type="ECO:0000256" key="4">
    <source>
        <dbReference type="ARBA" id="ARBA00023125"/>
    </source>
</evidence>
<accession>A1TXP6</accession>
<evidence type="ECO:0000259" key="6">
    <source>
        <dbReference type="Pfam" id="PF02384"/>
    </source>
</evidence>
<proteinExistence type="inferred from homology"/>
<evidence type="ECO:0000256" key="1">
    <source>
        <dbReference type="ARBA" id="ARBA00006594"/>
    </source>
</evidence>
<dbReference type="SUPFAM" id="SSF53335">
    <property type="entry name" value="S-adenosyl-L-methionine-dependent methyltransferases"/>
    <property type="match status" value="1"/>
</dbReference>
<protein>
    <submittedName>
        <fullName evidence="7">Restriction modification system DNA specificity domain</fullName>
    </submittedName>
</protein>
<reference evidence="8" key="1">
    <citation type="journal article" date="2011" name="Appl. Environ. Microbiol.">
        <title>Genomic potential of Marinobacter aquaeolei, a biogeochemical 'opportunitroph'.</title>
        <authorList>
            <person name="Singer E."/>
            <person name="Webb E.A."/>
            <person name="Nelson W.C."/>
            <person name="Heidelberg J.F."/>
            <person name="Ivanova N."/>
            <person name="Pati A."/>
            <person name="Edwards K.J."/>
        </authorList>
    </citation>
    <scope>NUCLEOTIDE SEQUENCE [LARGE SCALE GENOMIC DNA]</scope>
    <source>
        <strain evidence="8">ATCC 700491 / DSM 11845 / VT8</strain>
    </source>
</reference>
<gene>
    <name evidence="7" type="ordered locus">Maqu_0412</name>
</gene>
<evidence type="ECO:0000313" key="8">
    <source>
        <dbReference type="Proteomes" id="UP000000998"/>
    </source>
</evidence>
<dbReference type="GO" id="GO:0008170">
    <property type="term" value="F:N-methyltransferase activity"/>
    <property type="evidence" value="ECO:0007669"/>
    <property type="project" value="InterPro"/>
</dbReference>
<dbReference type="HOGENOM" id="CLU_463665_0_0_6"/>
<dbReference type="SUPFAM" id="SSF116734">
    <property type="entry name" value="DNA methylase specificity domain"/>
    <property type="match status" value="1"/>
</dbReference>
<dbReference type="InterPro" id="IPR044946">
    <property type="entry name" value="Restrct_endonuc_typeI_TRD_sf"/>
</dbReference>
<dbReference type="Pfam" id="PF02384">
    <property type="entry name" value="N6_Mtase"/>
    <property type="match status" value="1"/>
</dbReference>
<dbReference type="GO" id="GO:0003677">
    <property type="term" value="F:DNA binding"/>
    <property type="evidence" value="ECO:0007669"/>
    <property type="project" value="UniProtKB-KW"/>
</dbReference>
<dbReference type="Gene3D" id="3.90.220.20">
    <property type="entry name" value="DNA methylase specificity domains"/>
    <property type="match status" value="1"/>
</dbReference>
<dbReference type="PANTHER" id="PTHR30408:SF12">
    <property type="entry name" value="TYPE I RESTRICTION ENZYME MJAVIII SPECIFICITY SUBUNIT"/>
    <property type="match status" value="1"/>
</dbReference>
<dbReference type="InterPro" id="IPR003356">
    <property type="entry name" value="DNA_methylase_A-5"/>
</dbReference>
<keyword evidence="4" id="KW-0238">DNA-binding</keyword>
<evidence type="ECO:0000313" key="7">
    <source>
        <dbReference type="EMBL" id="ABM17515.1"/>
    </source>
</evidence>
<dbReference type="STRING" id="351348.Maqu_0412"/>
<dbReference type="KEGG" id="maq:Maqu_0412"/>